<reference evidence="2" key="2">
    <citation type="submission" date="2024-10" db="UniProtKB">
        <authorList>
            <consortium name="EnsemblProtists"/>
        </authorList>
    </citation>
    <scope>IDENTIFICATION</scope>
</reference>
<evidence type="ECO:0000313" key="3">
    <source>
        <dbReference type="Proteomes" id="UP000013827"/>
    </source>
</evidence>
<feature type="region of interest" description="Disordered" evidence="1">
    <location>
        <begin position="57"/>
        <end position="107"/>
    </location>
</feature>
<dbReference type="RefSeq" id="XP_005775118.1">
    <property type="nucleotide sequence ID" value="XM_005775061.1"/>
</dbReference>
<reference evidence="3" key="1">
    <citation type="journal article" date="2013" name="Nature">
        <title>Pan genome of the phytoplankton Emiliania underpins its global distribution.</title>
        <authorList>
            <person name="Read B.A."/>
            <person name="Kegel J."/>
            <person name="Klute M.J."/>
            <person name="Kuo A."/>
            <person name="Lefebvre S.C."/>
            <person name="Maumus F."/>
            <person name="Mayer C."/>
            <person name="Miller J."/>
            <person name="Monier A."/>
            <person name="Salamov A."/>
            <person name="Young J."/>
            <person name="Aguilar M."/>
            <person name="Claverie J.M."/>
            <person name="Frickenhaus S."/>
            <person name="Gonzalez K."/>
            <person name="Herman E.K."/>
            <person name="Lin Y.C."/>
            <person name="Napier J."/>
            <person name="Ogata H."/>
            <person name="Sarno A.F."/>
            <person name="Shmutz J."/>
            <person name="Schroeder D."/>
            <person name="de Vargas C."/>
            <person name="Verret F."/>
            <person name="von Dassow P."/>
            <person name="Valentin K."/>
            <person name="Van de Peer Y."/>
            <person name="Wheeler G."/>
            <person name="Dacks J.B."/>
            <person name="Delwiche C.F."/>
            <person name="Dyhrman S.T."/>
            <person name="Glockner G."/>
            <person name="John U."/>
            <person name="Richards T."/>
            <person name="Worden A.Z."/>
            <person name="Zhang X."/>
            <person name="Grigoriev I.V."/>
            <person name="Allen A.E."/>
            <person name="Bidle K."/>
            <person name="Borodovsky M."/>
            <person name="Bowler C."/>
            <person name="Brownlee C."/>
            <person name="Cock J.M."/>
            <person name="Elias M."/>
            <person name="Gladyshev V.N."/>
            <person name="Groth M."/>
            <person name="Guda C."/>
            <person name="Hadaegh A."/>
            <person name="Iglesias-Rodriguez M.D."/>
            <person name="Jenkins J."/>
            <person name="Jones B.M."/>
            <person name="Lawson T."/>
            <person name="Leese F."/>
            <person name="Lindquist E."/>
            <person name="Lobanov A."/>
            <person name="Lomsadze A."/>
            <person name="Malik S.B."/>
            <person name="Marsh M.E."/>
            <person name="Mackinder L."/>
            <person name="Mock T."/>
            <person name="Mueller-Roeber B."/>
            <person name="Pagarete A."/>
            <person name="Parker M."/>
            <person name="Probert I."/>
            <person name="Quesneville H."/>
            <person name="Raines C."/>
            <person name="Rensing S.A."/>
            <person name="Riano-Pachon D.M."/>
            <person name="Richier S."/>
            <person name="Rokitta S."/>
            <person name="Shiraiwa Y."/>
            <person name="Soanes D.M."/>
            <person name="van der Giezen M."/>
            <person name="Wahlund T.M."/>
            <person name="Williams B."/>
            <person name="Wilson W."/>
            <person name="Wolfe G."/>
            <person name="Wurch L.L."/>
        </authorList>
    </citation>
    <scope>NUCLEOTIDE SEQUENCE</scope>
</reference>
<dbReference type="Proteomes" id="UP000013827">
    <property type="component" value="Unassembled WGS sequence"/>
</dbReference>
<sequence length="167" mass="18280">MGYAPPRSPDTQPVGVKKRRSPKPGPSHIIDLRPALEAVHVSSARCALAYLPWELGVRPSTPEKEQRPPDAGLNLRSEKDQRSGPPDAGLNLRSEKSHAGERDAGPQKLRVSRICVEDIVSAQIDACDPLKTLPAADFCHVLSEVTDIVVRVMTKGERAVRARPRRC</sequence>
<evidence type="ECO:0000313" key="2">
    <source>
        <dbReference type="EnsemblProtists" id="EOD22689"/>
    </source>
</evidence>
<name>A0A0D3JGQ4_EMIH1</name>
<dbReference type="KEGG" id="ehx:EMIHUDRAFT_194973"/>
<dbReference type="AlphaFoldDB" id="A0A0D3JGQ4"/>
<accession>A0A0D3JGQ4</accession>
<dbReference type="PaxDb" id="2903-EOD22689"/>
<dbReference type="HOGENOM" id="CLU_1597521_0_0_1"/>
<protein>
    <submittedName>
        <fullName evidence="2">Uncharacterized protein</fullName>
    </submittedName>
</protein>
<feature type="region of interest" description="Disordered" evidence="1">
    <location>
        <begin position="1"/>
        <end position="29"/>
    </location>
</feature>
<evidence type="ECO:0000256" key="1">
    <source>
        <dbReference type="SAM" id="MobiDB-lite"/>
    </source>
</evidence>
<organism evidence="2 3">
    <name type="scientific">Emiliania huxleyi (strain CCMP1516)</name>
    <dbReference type="NCBI Taxonomy" id="280463"/>
    <lineage>
        <taxon>Eukaryota</taxon>
        <taxon>Haptista</taxon>
        <taxon>Haptophyta</taxon>
        <taxon>Prymnesiophyceae</taxon>
        <taxon>Isochrysidales</taxon>
        <taxon>Noelaerhabdaceae</taxon>
        <taxon>Emiliania</taxon>
    </lineage>
</organism>
<dbReference type="GeneID" id="17268261"/>
<feature type="compositionally biased region" description="Basic and acidic residues" evidence="1">
    <location>
        <begin position="93"/>
        <end position="105"/>
    </location>
</feature>
<dbReference type="EnsemblProtists" id="EOD22689">
    <property type="protein sequence ID" value="EOD22689"/>
    <property type="gene ID" value="EMIHUDRAFT_194973"/>
</dbReference>
<keyword evidence="3" id="KW-1185">Reference proteome</keyword>
<proteinExistence type="predicted"/>